<evidence type="ECO:0000313" key="1">
    <source>
        <dbReference type="EMBL" id="KAH1186751.1"/>
    </source>
</evidence>
<name>A0A9D4BAC2_9SAUR</name>
<keyword evidence="2" id="KW-1185">Reference proteome</keyword>
<accession>A0A9D4BAC2</accession>
<evidence type="ECO:0000313" key="2">
    <source>
        <dbReference type="Proteomes" id="UP000827986"/>
    </source>
</evidence>
<comment type="caution">
    <text evidence="1">The sequence shown here is derived from an EMBL/GenBank/DDBJ whole genome shotgun (WGS) entry which is preliminary data.</text>
</comment>
<reference evidence="1" key="1">
    <citation type="submission" date="2021-09" db="EMBL/GenBank/DDBJ databases">
        <title>The genome of Mauremys mutica provides insights into the evolution of semi-aquatic lifestyle.</title>
        <authorList>
            <person name="Gong S."/>
            <person name="Gao Y."/>
        </authorList>
    </citation>
    <scope>NUCLEOTIDE SEQUENCE</scope>
    <source>
        <strain evidence="1">MM-2020</strain>
        <tissue evidence="1">Muscle</tissue>
    </source>
</reference>
<dbReference type="Proteomes" id="UP000827986">
    <property type="component" value="Unassembled WGS sequence"/>
</dbReference>
<proteinExistence type="predicted"/>
<dbReference type="AlphaFoldDB" id="A0A9D4BAC2"/>
<protein>
    <submittedName>
        <fullName evidence="1">Uncharacterized protein</fullName>
    </submittedName>
</protein>
<gene>
    <name evidence="1" type="ORF">KIL84_019500</name>
</gene>
<sequence>MFLGKESYISPNTGALHGNLKKYKLFADRYTVRTASIFWYLIVSPLIEKLTSKNTKKLGDTMKEKNSQQAKVCSAWLSANSTSFLLKKPVENEVNSMLTKML</sequence>
<organism evidence="1 2">
    <name type="scientific">Mauremys mutica</name>
    <name type="common">yellowpond turtle</name>
    <dbReference type="NCBI Taxonomy" id="74926"/>
    <lineage>
        <taxon>Eukaryota</taxon>
        <taxon>Metazoa</taxon>
        <taxon>Chordata</taxon>
        <taxon>Craniata</taxon>
        <taxon>Vertebrata</taxon>
        <taxon>Euteleostomi</taxon>
        <taxon>Archelosauria</taxon>
        <taxon>Testudinata</taxon>
        <taxon>Testudines</taxon>
        <taxon>Cryptodira</taxon>
        <taxon>Durocryptodira</taxon>
        <taxon>Testudinoidea</taxon>
        <taxon>Geoemydidae</taxon>
        <taxon>Geoemydinae</taxon>
        <taxon>Mauremys</taxon>
    </lineage>
</organism>
<dbReference type="EMBL" id="JAHDVG010000463">
    <property type="protein sequence ID" value="KAH1186751.1"/>
    <property type="molecule type" value="Genomic_DNA"/>
</dbReference>